<sequence length="318" mass="34695">MYGRHPRDDAHRNEPRPTLPPIRDLFGDELSLTPQPSSTSHSPRISFSQMHISERDGSPPTRARSSSHFGPQPGLLGPGSQSTYAQPSASRPLHHPSTSFHDPAYERPHPFPHPYSSQHHTRSRSSTESYHDMPPYGAYYPQPGTSADAQLHGVTRSHSGSLVIPGRVPESLMAHRDISQVYHQCNSSQVTSASSGIDRSAQGSPTAFASASKYECNYCGKGFSRPSSLKIHLNSHTGEKPFLCTFEGCGRSFSVLSNMRRHARVHAHASGPLPEGSHDESSDTQSHSSDREEPSSLTRHSSHTGRIAGASSSDPRRV</sequence>
<evidence type="ECO:0000256" key="7">
    <source>
        <dbReference type="ARBA" id="ARBA00023163"/>
    </source>
</evidence>
<gene>
    <name evidence="12" type="ORF">SERLADRAFT_437149</name>
</gene>
<evidence type="ECO:0000256" key="2">
    <source>
        <dbReference type="ARBA" id="ARBA00022723"/>
    </source>
</evidence>
<proteinExistence type="predicted"/>
<keyword evidence="4 9" id="KW-0863">Zinc-finger</keyword>
<dbReference type="GO" id="GO:0000785">
    <property type="term" value="C:chromatin"/>
    <property type="evidence" value="ECO:0007669"/>
    <property type="project" value="TreeGrafter"/>
</dbReference>
<dbReference type="SUPFAM" id="SSF57667">
    <property type="entry name" value="beta-beta-alpha zinc fingers"/>
    <property type="match status" value="1"/>
</dbReference>
<dbReference type="FunFam" id="3.30.160.60:FF:001102">
    <property type="entry name" value="Transcription factor IIIA"/>
    <property type="match status" value="1"/>
</dbReference>
<evidence type="ECO:0000256" key="6">
    <source>
        <dbReference type="ARBA" id="ARBA00023015"/>
    </source>
</evidence>
<dbReference type="FunFam" id="3.30.160.60:FF:000060">
    <property type="entry name" value="zinc finger protein 436"/>
    <property type="match status" value="1"/>
</dbReference>
<evidence type="ECO:0000256" key="10">
    <source>
        <dbReference type="SAM" id="MobiDB-lite"/>
    </source>
</evidence>
<dbReference type="Pfam" id="PF00096">
    <property type="entry name" value="zf-C2H2"/>
    <property type="match status" value="2"/>
</dbReference>
<dbReference type="EMBL" id="GL945433">
    <property type="protein sequence ID" value="EGO25397.1"/>
    <property type="molecule type" value="Genomic_DNA"/>
</dbReference>
<dbReference type="AlphaFoldDB" id="F8NVI8"/>
<dbReference type="GO" id="GO:0031519">
    <property type="term" value="C:PcG protein complex"/>
    <property type="evidence" value="ECO:0007669"/>
    <property type="project" value="TreeGrafter"/>
</dbReference>
<dbReference type="PANTHER" id="PTHR14003:SF20">
    <property type="entry name" value="FINGER DOMAIN PROTEIN, PUTATIVE (AFU_ORTHOLOGUE AFUA_4G10380)-RELATED"/>
    <property type="match status" value="1"/>
</dbReference>
<keyword evidence="7" id="KW-0804">Transcription</keyword>
<evidence type="ECO:0000256" key="9">
    <source>
        <dbReference type="PROSITE-ProRule" id="PRU00042"/>
    </source>
</evidence>
<evidence type="ECO:0000256" key="8">
    <source>
        <dbReference type="ARBA" id="ARBA00023242"/>
    </source>
</evidence>
<feature type="region of interest" description="Disordered" evidence="10">
    <location>
        <begin position="1"/>
        <end position="150"/>
    </location>
</feature>
<dbReference type="Gene3D" id="3.30.160.60">
    <property type="entry name" value="Classic Zinc Finger"/>
    <property type="match status" value="2"/>
</dbReference>
<evidence type="ECO:0000256" key="1">
    <source>
        <dbReference type="ARBA" id="ARBA00004123"/>
    </source>
</evidence>
<keyword evidence="2" id="KW-0479">Metal-binding</keyword>
<dbReference type="GO" id="GO:0000978">
    <property type="term" value="F:RNA polymerase II cis-regulatory region sequence-specific DNA binding"/>
    <property type="evidence" value="ECO:0007669"/>
    <property type="project" value="TreeGrafter"/>
</dbReference>
<dbReference type="OrthoDB" id="6077919at2759"/>
<evidence type="ECO:0000256" key="5">
    <source>
        <dbReference type="ARBA" id="ARBA00022833"/>
    </source>
</evidence>
<evidence type="ECO:0000256" key="4">
    <source>
        <dbReference type="ARBA" id="ARBA00022771"/>
    </source>
</evidence>
<feature type="domain" description="C2H2-type" evidence="11">
    <location>
        <begin position="242"/>
        <end position="271"/>
    </location>
</feature>
<dbReference type="SMART" id="SM00355">
    <property type="entry name" value="ZnF_C2H2"/>
    <property type="match status" value="2"/>
</dbReference>
<feature type="compositionally biased region" description="Polar residues" evidence="10">
    <location>
        <begin position="32"/>
        <end position="51"/>
    </location>
</feature>
<evidence type="ECO:0000313" key="12">
    <source>
        <dbReference type="EMBL" id="EGO25397.1"/>
    </source>
</evidence>
<dbReference type="GO" id="GO:0008270">
    <property type="term" value="F:zinc ion binding"/>
    <property type="evidence" value="ECO:0007669"/>
    <property type="project" value="UniProtKB-KW"/>
</dbReference>
<dbReference type="Proteomes" id="UP000008064">
    <property type="component" value="Unassembled WGS sequence"/>
</dbReference>
<feature type="compositionally biased region" description="Low complexity" evidence="10">
    <location>
        <begin position="70"/>
        <end position="82"/>
    </location>
</feature>
<dbReference type="KEGG" id="sla:SERLADRAFT_437149"/>
<dbReference type="InterPro" id="IPR013087">
    <property type="entry name" value="Znf_C2H2_type"/>
</dbReference>
<dbReference type="InterPro" id="IPR036236">
    <property type="entry name" value="Znf_C2H2_sf"/>
</dbReference>
<keyword evidence="8" id="KW-0539">Nucleus</keyword>
<keyword evidence="6" id="KW-0805">Transcription regulation</keyword>
<evidence type="ECO:0000256" key="3">
    <source>
        <dbReference type="ARBA" id="ARBA00022737"/>
    </source>
</evidence>
<dbReference type="GeneID" id="18814807"/>
<feature type="compositionally biased region" description="Basic and acidic residues" evidence="10">
    <location>
        <begin position="1"/>
        <end position="15"/>
    </location>
</feature>
<keyword evidence="5" id="KW-0862">Zinc</keyword>
<accession>F8NVI8</accession>
<feature type="domain" description="C2H2-type" evidence="11">
    <location>
        <begin position="214"/>
        <end position="241"/>
    </location>
</feature>
<dbReference type="PROSITE" id="PS00028">
    <property type="entry name" value="ZINC_FINGER_C2H2_1"/>
    <property type="match status" value="2"/>
</dbReference>
<feature type="region of interest" description="Disordered" evidence="10">
    <location>
        <begin position="268"/>
        <end position="318"/>
    </location>
</feature>
<name>F8NVI8_SERL9</name>
<dbReference type="PROSITE" id="PS50157">
    <property type="entry name" value="ZINC_FINGER_C2H2_2"/>
    <property type="match status" value="2"/>
</dbReference>
<evidence type="ECO:0000259" key="11">
    <source>
        <dbReference type="PROSITE" id="PS50157"/>
    </source>
</evidence>
<dbReference type="PANTHER" id="PTHR14003">
    <property type="entry name" value="TRANSCRIPTIONAL REPRESSOR PROTEIN YY"/>
    <property type="match status" value="1"/>
</dbReference>
<comment type="subcellular location">
    <subcellularLocation>
        <location evidence="1">Nucleus</location>
    </subcellularLocation>
</comment>
<dbReference type="GO" id="GO:0005667">
    <property type="term" value="C:transcription regulator complex"/>
    <property type="evidence" value="ECO:0007669"/>
    <property type="project" value="TreeGrafter"/>
</dbReference>
<keyword evidence="3" id="KW-0677">Repeat</keyword>
<dbReference type="GO" id="GO:0000981">
    <property type="term" value="F:DNA-binding transcription factor activity, RNA polymerase II-specific"/>
    <property type="evidence" value="ECO:0007669"/>
    <property type="project" value="TreeGrafter"/>
</dbReference>
<organism>
    <name type="scientific">Serpula lacrymans var. lacrymans (strain S7.9)</name>
    <name type="common">Dry rot fungus</name>
    <dbReference type="NCBI Taxonomy" id="578457"/>
    <lineage>
        <taxon>Eukaryota</taxon>
        <taxon>Fungi</taxon>
        <taxon>Dikarya</taxon>
        <taxon>Basidiomycota</taxon>
        <taxon>Agaricomycotina</taxon>
        <taxon>Agaricomycetes</taxon>
        <taxon>Agaricomycetidae</taxon>
        <taxon>Boletales</taxon>
        <taxon>Coniophorineae</taxon>
        <taxon>Serpulaceae</taxon>
        <taxon>Serpula</taxon>
    </lineage>
</organism>
<protein>
    <recommendedName>
        <fullName evidence="11">C2H2-type domain-containing protein</fullName>
    </recommendedName>
</protein>
<dbReference type="RefSeq" id="XP_007317519.1">
    <property type="nucleotide sequence ID" value="XM_007317457.1"/>
</dbReference>
<dbReference type="HOGENOM" id="CLU_075886_0_0_1"/>
<reference evidence="12" key="1">
    <citation type="submission" date="2011-04" db="EMBL/GenBank/DDBJ databases">
        <title>Evolution of plant cell wall degrading machinery underlies the functional diversity of forest fungi.</title>
        <authorList>
            <consortium name="US DOE Joint Genome Institute (JGI-PGF)"/>
            <person name="Eastwood D.C."/>
            <person name="Floudas D."/>
            <person name="Binder M."/>
            <person name="Majcherczyk A."/>
            <person name="Schneider P."/>
            <person name="Aerts A."/>
            <person name="Asiegbu F.O."/>
            <person name="Baker S.E."/>
            <person name="Barry K."/>
            <person name="Bendiksby M."/>
            <person name="Blumentritt M."/>
            <person name="Coutinho P.M."/>
            <person name="Cullen D."/>
            <person name="Cullen D."/>
            <person name="Gathman A."/>
            <person name="Goodell B."/>
            <person name="Henrissat B."/>
            <person name="Ihrmark K."/>
            <person name="Kauserud H."/>
            <person name="Kohler A."/>
            <person name="LaButti K."/>
            <person name="Lapidus A."/>
            <person name="Lavin J.L."/>
            <person name="Lee Y.-H."/>
            <person name="Lindquist E."/>
            <person name="Lilly W."/>
            <person name="Lucas S."/>
            <person name="Morin E."/>
            <person name="Murat C."/>
            <person name="Oguiza J.A."/>
            <person name="Park J."/>
            <person name="Pisabarro A.G."/>
            <person name="Riley R."/>
            <person name="Rosling A."/>
            <person name="Salamov A."/>
            <person name="Schmidt O."/>
            <person name="Schmutz J."/>
            <person name="Skrede I."/>
            <person name="Stenlid J."/>
            <person name="Wiebenga A."/>
            <person name="Xie X."/>
            <person name="Kues U."/>
            <person name="Hibbett D.S."/>
            <person name="Hoffmeister D."/>
            <person name="Hogberg N."/>
            <person name="Martin F."/>
            <person name="Grigoriev I.V."/>
            <person name="Watkinson S.C."/>
        </authorList>
    </citation>
    <scope>NUCLEOTIDE SEQUENCE</scope>
    <source>
        <strain evidence="12">S7.9</strain>
    </source>
</reference>